<keyword evidence="3 7" id="KW-0812">Transmembrane</keyword>
<feature type="transmembrane region" description="Helical" evidence="7">
    <location>
        <begin position="391"/>
        <end position="412"/>
    </location>
</feature>
<feature type="transmembrane region" description="Helical" evidence="7">
    <location>
        <begin position="476"/>
        <end position="494"/>
    </location>
</feature>
<feature type="transmembrane region" description="Helical" evidence="7">
    <location>
        <begin position="564"/>
        <end position="583"/>
    </location>
</feature>
<protein>
    <recommendedName>
        <fullName evidence="10">Major facilitator superfamily (MFS) profile domain-containing protein</fullName>
    </recommendedName>
</protein>
<feature type="compositionally biased region" description="Basic and acidic residues" evidence="6">
    <location>
        <begin position="307"/>
        <end position="321"/>
    </location>
</feature>
<evidence type="ECO:0000256" key="3">
    <source>
        <dbReference type="ARBA" id="ARBA00022692"/>
    </source>
</evidence>
<dbReference type="EMBL" id="HG001650">
    <property type="protein sequence ID" value="CDF33574.1"/>
    <property type="molecule type" value="Genomic_DNA"/>
</dbReference>
<feature type="transmembrane region" description="Helical" evidence="7">
    <location>
        <begin position="130"/>
        <end position="156"/>
    </location>
</feature>
<evidence type="ECO:0000256" key="7">
    <source>
        <dbReference type="SAM" id="Phobius"/>
    </source>
</evidence>
<evidence type="ECO:0008006" key="10">
    <source>
        <dbReference type="Google" id="ProtNLM"/>
    </source>
</evidence>
<dbReference type="PANTHER" id="PTHR19432:SF35">
    <property type="entry name" value="SOLUTE CARRIER FAMILY 45 MEMBER 3 ISOFORM X1"/>
    <property type="match status" value="1"/>
</dbReference>
<gene>
    <name evidence="8" type="ORF">CHC_T00002300001</name>
</gene>
<dbReference type="PANTHER" id="PTHR19432">
    <property type="entry name" value="SUGAR TRANSPORTER"/>
    <property type="match status" value="1"/>
</dbReference>
<dbReference type="Gramene" id="CDF33574">
    <property type="protein sequence ID" value="CDF33574"/>
    <property type="gene ID" value="CHC_T00002300001"/>
</dbReference>
<evidence type="ECO:0000256" key="5">
    <source>
        <dbReference type="ARBA" id="ARBA00023136"/>
    </source>
</evidence>
<dbReference type="RefSeq" id="XP_005713377.1">
    <property type="nucleotide sequence ID" value="XM_005713320.1"/>
</dbReference>
<dbReference type="InterPro" id="IPR011701">
    <property type="entry name" value="MFS"/>
</dbReference>
<dbReference type="Gene3D" id="1.20.1250.20">
    <property type="entry name" value="MFS general substrate transporter like domains"/>
    <property type="match status" value="1"/>
</dbReference>
<dbReference type="PhylomeDB" id="R7Q6D4"/>
<dbReference type="Proteomes" id="UP000012073">
    <property type="component" value="Unassembled WGS sequence"/>
</dbReference>
<accession>R7Q6D4</accession>
<feature type="transmembrane region" description="Helical" evidence="7">
    <location>
        <begin position="201"/>
        <end position="218"/>
    </location>
</feature>
<name>R7Q6D4_CHOCR</name>
<evidence type="ECO:0000256" key="4">
    <source>
        <dbReference type="ARBA" id="ARBA00022989"/>
    </source>
</evidence>
<feature type="transmembrane region" description="Helical" evidence="7">
    <location>
        <begin position="162"/>
        <end position="180"/>
    </location>
</feature>
<sequence length="584" mass="63010">MAVNDDAVAEEAAGANTRIDVEDGLHVQSRFIPPEELSTDDEAPASPFSSTRNPTSKRRLYLMVLADFGLAFTWLSKFAVATPYFQHTLKAGPFLSHLVWIMGPLSGLIVAPVVGVLSDRCTWSFGRRRPFILGGMIACIFGMNVFANATTIAFGFLPAARWIAFFAFGVLDFSTNAIMFPSRALMGDLLPPEEQHSVQSAAAVVASLAELCAGAYIYTWRDPVTHVARIFSVASVILVITCSVSLFMCHEEPLRPKDAIIATTGAMPETSSTGVQIDIELNNIRSSPDLEDEKSKELLEEESAIEEETRKDGEFVDESKSESAPGTGDEEDDDENVENRLASSVSEERAPTIEESVIRDEEPVQTAAGGPVWGELVGTVKEAIMMFPRPLIKVGVVYGLAWFVWFASLPFYSQWLGVNVLGGDPTAEAGTPEALRYQSGVSYFSIANAAKAVLALIFSAYYPNIIRWVGAIGERVVFGASFFAFSSILYACAYTKNVMVAGSVIALGAVPFIVTQTIPVAIVVQRFPENLASNLGVLNLFCVIPQLIDTLYTGEVAAFAGESAVLRVAALWGFAAAVAAVFLL</sequence>
<dbReference type="Pfam" id="PF07690">
    <property type="entry name" value="MFS_1"/>
    <property type="match status" value="1"/>
</dbReference>
<keyword evidence="2" id="KW-0813">Transport</keyword>
<dbReference type="GO" id="GO:0016020">
    <property type="term" value="C:membrane"/>
    <property type="evidence" value="ECO:0007669"/>
    <property type="project" value="UniProtKB-SubCell"/>
</dbReference>
<keyword evidence="9" id="KW-1185">Reference proteome</keyword>
<keyword evidence="5 7" id="KW-0472">Membrane</keyword>
<feature type="region of interest" description="Disordered" evidence="6">
    <location>
        <begin position="284"/>
        <end position="361"/>
    </location>
</feature>
<feature type="transmembrane region" description="Helical" evidence="7">
    <location>
        <begin position="97"/>
        <end position="118"/>
    </location>
</feature>
<feature type="compositionally biased region" description="Basic and acidic residues" evidence="6">
    <location>
        <begin position="346"/>
        <end position="361"/>
    </location>
</feature>
<dbReference type="GeneID" id="17321112"/>
<dbReference type="InterPro" id="IPR036259">
    <property type="entry name" value="MFS_trans_sf"/>
</dbReference>
<dbReference type="GO" id="GO:0008506">
    <property type="term" value="F:sucrose:proton symporter activity"/>
    <property type="evidence" value="ECO:0007669"/>
    <property type="project" value="TreeGrafter"/>
</dbReference>
<dbReference type="SUPFAM" id="SSF103473">
    <property type="entry name" value="MFS general substrate transporter"/>
    <property type="match status" value="1"/>
</dbReference>
<evidence type="ECO:0000256" key="6">
    <source>
        <dbReference type="SAM" id="MobiDB-lite"/>
    </source>
</evidence>
<evidence type="ECO:0000256" key="2">
    <source>
        <dbReference type="ARBA" id="ARBA00022448"/>
    </source>
</evidence>
<organism evidence="8 9">
    <name type="scientific">Chondrus crispus</name>
    <name type="common">Carrageen Irish moss</name>
    <name type="synonym">Polymorpha crispa</name>
    <dbReference type="NCBI Taxonomy" id="2769"/>
    <lineage>
        <taxon>Eukaryota</taxon>
        <taxon>Rhodophyta</taxon>
        <taxon>Florideophyceae</taxon>
        <taxon>Rhodymeniophycidae</taxon>
        <taxon>Gigartinales</taxon>
        <taxon>Gigartinaceae</taxon>
        <taxon>Chondrus</taxon>
    </lineage>
</organism>
<dbReference type="KEGG" id="ccp:CHC_T00002300001"/>
<feature type="transmembrane region" description="Helical" evidence="7">
    <location>
        <begin position="500"/>
        <end position="524"/>
    </location>
</feature>
<evidence type="ECO:0000313" key="9">
    <source>
        <dbReference type="Proteomes" id="UP000012073"/>
    </source>
</evidence>
<feature type="transmembrane region" description="Helical" evidence="7">
    <location>
        <begin position="531"/>
        <end position="552"/>
    </location>
</feature>
<evidence type="ECO:0000256" key="1">
    <source>
        <dbReference type="ARBA" id="ARBA00004141"/>
    </source>
</evidence>
<keyword evidence="4 7" id="KW-1133">Transmembrane helix</keyword>
<feature type="transmembrane region" description="Helical" evidence="7">
    <location>
        <begin position="60"/>
        <end position="85"/>
    </location>
</feature>
<evidence type="ECO:0000313" key="8">
    <source>
        <dbReference type="EMBL" id="CDF33574.1"/>
    </source>
</evidence>
<dbReference type="AlphaFoldDB" id="R7Q6D4"/>
<feature type="transmembrane region" description="Helical" evidence="7">
    <location>
        <begin position="230"/>
        <end position="249"/>
    </location>
</feature>
<proteinExistence type="predicted"/>
<reference evidence="9" key="1">
    <citation type="journal article" date="2013" name="Proc. Natl. Acad. Sci. U.S.A.">
        <title>Genome structure and metabolic features in the red seaweed Chondrus crispus shed light on evolution of the Archaeplastida.</title>
        <authorList>
            <person name="Collen J."/>
            <person name="Porcel B."/>
            <person name="Carre W."/>
            <person name="Ball S.G."/>
            <person name="Chaparro C."/>
            <person name="Tonon T."/>
            <person name="Barbeyron T."/>
            <person name="Michel G."/>
            <person name="Noel B."/>
            <person name="Valentin K."/>
            <person name="Elias M."/>
            <person name="Artiguenave F."/>
            <person name="Arun A."/>
            <person name="Aury J.M."/>
            <person name="Barbosa-Neto J.F."/>
            <person name="Bothwell J.H."/>
            <person name="Bouget F.Y."/>
            <person name="Brillet L."/>
            <person name="Cabello-Hurtado F."/>
            <person name="Capella-Gutierrez S."/>
            <person name="Charrier B."/>
            <person name="Cladiere L."/>
            <person name="Cock J.M."/>
            <person name="Coelho S.M."/>
            <person name="Colleoni C."/>
            <person name="Czjzek M."/>
            <person name="Da Silva C."/>
            <person name="Delage L."/>
            <person name="Denoeud F."/>
            <person name="Deschamps P."/>
            <person name="Dittami S.M."/>
            <person name="Gabaldon T."/>
            <person name="Gachon C.M."/>
            <person name="Groisillier A."/>
            <person name="Herve C."/>
            <person name="Jabbari K."/>
            <person name="Katinka M."/>
            <person name="Kloareg B."/>
            <person name="Kowalczyk N."/>
            <person name="Labadie K."/>
            <person name="Leblanc C."/>
            <person name="Lopez P.J."/>
            <person name="McLachlan D.H."/>
            <person name="Meslet-Cladiere L."/>
            <person name="Moustafa A."/>
            <person name="Nehr Z."/>
            <person name="Nyvall Collen P."/>
            <person name="Panaud O."/>
            <person name="Partensky F."/>
            <person name="Poulain J."/>
            <person name="Rensing S.A."/>
            <person name="Rousvoal S."/>
            <person name="Samson G."/>
            <person name="Symeonidi A."/>
            <person name="Weissenbach J."/>
            <person name="Zambounis A."/>
            <person name="Wincker P."/>
            <person name="Boyen C."/>
        </authorList>
    </citation>
    <scope>NUCLEOTIDE SEQUENCE [LARGE SCALE GENOMIC DNA]</scope>
    <source>
        <strain evidence="9">cv. Stackhouse</strain>
    </source>
</reference>
<comment type="subcellular location">
    <subcellularLocation>
        <location evidence="1">Membrane</location>
        <topology evidence="1">Multi-pass membrane protein</topology>
    </subcellularLocation>
</comment>
<dbReference type="OrthoDB" id="4344at2759"/>
<feature type="transmembrane region" description="Helical" evidence="7">
    <location>
        <begin position="441"/>
        <end position="464"/>
    </location>
</feature>